<evidence type="ECO:0000313" key="3">
    <source>
        <dbReference type="Proteomes" id="UP000708576"/>
    </source>
</evidence>
<sequence>MKIITLLTLSLLFILQLSSAQIDSVRFTNGQLLVGEIKSMEKGVLVIETDYSDSDFEAEWKKVIWIRTQSNFMVDLEGGEEYFSNIYSINDSICKVTTPMGLVELMEPSDIVYLKPYDDKFKDRFSAFIDLSYEMTKAKNLKRFTTRSGLGYQAEKWNSNFTISSLMTSQDDAENIRRTESELNTRYVMKNWYSIVTFSTLSNSEQQLNLRFNTQLGMARYLHRTNKTYWGIVLGANRNVEKYYDSSSDRQTWEGYFTMELNLYDVEDFTLLFSSSIYGGITEQGRWRSDTKLDIKYDLPLDFYIKFGATLNYDNHPIEGVSTTDYIIQTGFGWEW</sequence>
<organism evidence="2 3">
    <name type="scientific">Carboxylicivirga linearis</name>
    <dbReference type="NCBI Taxonomy" id="1628157"/>
    <lineage>
        <taxon>Bacteria</taxon>
        <taxon>Pseudomonadati</taxon>
        <taxon>Bacteroidota</taxon>
        <taxon>Bacteroidia</taxon>
        <taxon>Marinilabiliales</taxon>
        <taxon>Marinilabiliaceae</taxon>
        <taxon>Carboxylicivirga</taxon>
    </lineage>
</organism>
<evidence type="ECO:0000313" key="2">
    <source>
        <dbReference type="EMBL" id="MBS2097573.1"/>
    </source>
</evidence>
<evidence type="ECO:0000256" key="1">
    <source>
        <dbReference type="SAM" id="SignalP"/>
    </source>
</evidence>
<dbReference type="Proteomes" id="UP000708576">
    <property type="component" value="Unassembled WGS sequence"/>
</dbReference>
<protein>
    <submittedName>
        <fullName evidence="2">DUF481 domain-containing protein</fullName>
    </submittedName>
</protein>
<comment type="caution">
    <text evidence="2">The sequence shown here is derived from an EMBL/GenBank/DDBJ whole genome shotgun (WGS) entry which is preliminary data.</text>
</comment>
<keyword evidence="1" id="KW-0732">Signal</keyword>
<dbReference type="EMBL" id="JAGUCO010000002">
    <property type="protein sequence ID" value="MBS2097573.1"/>
    <property type="molecule type" value="Genomic_DNA"/>
</dbReference>
<accession>A0ABS5JRN8</accession>
<feature type="signal peptide" evidence="1">
    <location>
        <begin position="1"/>
        <end position="20"/>
    </location>
</feature>
<keyword evidence="3" id="KW-1185">Reference proteome</keyword>
<dbReference type="RefSeq" id="WP_212214146.1">
    <property type="nucleotide sequence ID" value="NZ_JAGUCO010000002.1"/>
</dbReference>
<name>A0ABS5JRN8_9BACT</name>
<feature type="chain" id="PRO_5047369118" evidence="1">
    <location>
        <begin position="21"/>
        <end position="336"/>
    </location>
</feature>
<dbReference type="InterPro" id="IPR007433">
    <property type="entry name" value="DUF481"/>
</dbReference>
<gene>
    <name evidence="2" type="ORF">KEM10_04730</name>
</gene>
<dbReference type="Pfam" id="PF04338">
    <property type="entry name" value="DUF481"/>
    <property type="match status" value="1"/>
</dbReference>
<reference evidence="2 3" key="1">
    <citation type="journal article" date="2015" name="Int. J. Syst. Evol. Microbiol.">
        <title>Carboxylicivirga linearis sp. nov., isolated from a sea cucumber culture pond.</title>
        <authorList>
            <person name="Wang F.Q."/>
            <person name="Zhou Y.X."/>
            <person name="Lin X.Z."/>
            <person name="Chen G.J."/>
            <person name="Du Z.J."/>
        </authorList>
    </citation>
    <scope>NUCLEOTIDE SEQUENCE [LARGE SCALE GENOMIC DNA]</scope>
    <source>
        <strain evidence="2 3">FB218</strain>
    </source>
</reference>
<proteinExistence type="predicted"/>